<comment type="caution">
    <text evidence="2">The sequence shown here is derived from an EMBL/GenBank/DDBJ whole genome shotgun (WGS) entry which is preliminary data.</text>
</comment>
<reference evidence="2" key="1">
    <citation type="journal article" date="2021" name="bioRxiv">
        <title>Whole Genome Assembly and Annotation of Northern Wild Rice, Zizania palustris L., Supports a Whole Genome Duplication in the Zizania Genus.</title>
        <authorList>
            <person name="Haas M."/>
            <person name="Kono T."/>
            <person name="Macchietto M."/>
            <person name="Millas R."/>
            <person name="McGilp L."/>
            <person name="Shao M."/>
            <person name="Duquette J."/>
            <person name="Hirsch C.N."/>
            <person name="Kimball J."/>
        </authorList>
    </citation>
    <scope>NUCLEOTIDE SEQUENCE</scope>
    <source>
        <tissue evidence="2">Fresh leaf tissue</tissue>
    </source>
</reference>
<evidence type="ECO:0000313" key="2">
    <source>
        <dbReference type="EMBL" id="KAG8047824.1"/>
    </source>
</evidence>
<protein>
    <submittedName>
        <fullName evidence="2">Uncharacterized protein</fullName>
    </submittedName>
</protein>
<proteinExistence type="predicted"/>
<name>A0A8J5VKD6_ZIZPA</name>
<gene>
    <name evidence="2" type="ORF">GUJ93_ZPchr0008g11623</name>
</gene>
<dbReference type="Proteomes" id="UP000729402">
    <property type="component" value="Unassembled WGS sequence"/>
</dbReference>
<feature type="region of interest" description="Disordered" evidence="1">
    <location>
        <begin position="1"/>
        <end position="74"/>
    </location>
</feature>
<organism evidence="2 3">
    <name type="scientific">Zizania palustris</name>
    <name type="common">Northern wild rice</name>
    <dbReference type="NCBI Taxonomy" id="103762"/>
    <lineage>
        <taxon>Eukaryota</taxon>
        <taxon>Viridiplantae</taxon>
        <taxon>Streptophyta</taxon>
        <taxon>Embryophyta</taxon>
        <taxon>Tracheophyta</taxon>
        <taxon>Spermatophyta</taxon>
        <taxon>Magnoliopsida</taxon>
        <taxon>Liliopsida</taxon>
        <taxon>Poales</taxon>
        <taxon>Poaceae</taxon>
        <taxon>BOP clade</taxon>
        <taxon>Oryzoideae</taxon>
        <taxon>Oryzeae</taxon>
        <taxon>Zizaniinae</taxon>
        <taxon>Zizania</taxon>
    </lineage>
</organism>
<feature type="compositionally biased region" description="Low complexity" evidence="1">
    <location>
        <begin position="31"/>
        <end position="44"/>
    </location>
</feature>
<accession>A0A8J5VKD6</accession>
<dbReference type="EMBL" id="JAAALK010000290">
    <property type="protein sequence ID" value="KAG8047824.1"/>
    <property type="molecule type" value="Genomic_DNA"/>
</dbReference>
<keyword evidence="3" id="KW-1185">Reference proteome</keyword>
<evidence type="ECO:0000313" key="3">
    <source>
        <dbReference type="Proteomes" id="UP000729402"/>
    </source>
</evidence>
<sequence>MRLREASGGVGRGAPGGGEGSRRRWGGSGRGLRSAAGASRGALGDKVAPNGRGSSRRLARGGSGRLRDAPGGRGGSGLRAVGWLVGLRAVGLLEAVGSERRRLREVRGSERRGSVRRGVAGGGGSGRWGRRRREAPGGEGCGWRGGLQVVAGRFWWRGLRSVVGGSGYIPQHSPSPPQLALSPHMVFAQLAGLQAAERAAGKRCSGR</sequence>
<evidence type="ECO:0000256" key="1">
    <source>
        <dbReference type="SAM" id="MobiDB-lite"/>
    </source>
</evidence>
<dbReference type="AlphaFoldDB" id="A0A8J5VKD6"/>
<reference evidence="2" key="2">
    <citation type="submission" date="2021-02" db="EMBL/GenBank/DDBJ databases">
        <authorList>
            <person name="Kimball J.A."/>
            <person name="Haas M.W."/>
            <person name="Macchietto M."/>
            <person name="Kono T."/>
            <person name="Duquette J."/>
            <person name="Shao M."/>
        </authorList>
    </citation>
    <scope>NUCLEOTIDE SEQUENCE</scope>
    <source>
        <tissue evidence="2">Fresh leaf tissue</tissue>
    </source>
</reference>
<feature type="region of interest" description="Disordered" evidence="1">
    <location>
        <begin position="109"/>
        <end position="139"/>
    </location>
</feature>
<feature type="compositionally biased region" description="Gly residues" evidence="1">
    <location>
        <begin position="8"/>
        <end position="19"/>
    </location>
</feature>